<dbReference type="Proteomes" id="UP001056384">
    <property type="component" value="Chromosome 8"/>
</dbReference>
<organism evidence="1 2">
    <name type="scientific">Septoria linicola</name>
    <dbReference type="NCBI Taxonomy" id="215465"/>
    <lineage>
        <taxon>Eukaryota</taxon>
        <taxon>Fungi</taxon>
        <taxon>Dikarya</taxon>
        <taxon>Ascomycota</taxon>
        <taxon>Pezizomycotina</taxon>
        <taxon>Dothideomycetes</taxon>
        <taxon>Dothideomycetidae</taxon>
        <taxon>Mycosphaerellales</taxon>
        <taxon>Mycosphaerellaceae</taxon>
        <taxon>Septoria</taxon>
    </lineage>
</organism>
<proteinExistence type="predicted"/>
<gene>
    <name evidence="1" type="ORF">Slin15195_G092190</name>
</gene>
<name>A0A9Q9B0H7_9PEZI</name>
<reference evidence="1" key="1">
    <citation type="submission" date="2022-06" db="EMBL/GenBank/DDBJ databases">
        <title>Complete genome sequences of two strains of the flax pathogen Septoria linicola.</title>
        <authorList>
            <person name="Lapalu N."/>
            <person name="Simon A."/>
            <person name="Demenou B."/>
            <person name="Paumier D."/>
            <person name="Guillot M.-P."/>
            <person name="Gout L."/>
            <person name="Valade R."/>
        </authorList>
    </citation>
    <scope>NUCLEOTIDE SEQUENCE</scope>
    <source>
        <strain evidence="1">SE15195</strain>
    </source>
</reference>
<sequence>MQVSPALALFGCFILLFVLVLLPYVNSLRYNLTAQSVELRDLRESLYRRDKHIKALNDRPEKPRDAGVCQSVSVHMQPPADDAKDAQIQQLTEKLRLAEEDYSTRLETIRNDSKRALNRRMEGLLRKKAKDDAAKDQEIAELKKDLLSGRTHEMKMAQVSQRLHGELTDRESQIDELRFSHRIQSREACGRCDGSGLTALYNHYNHMISSLRSEEERSALSHEQALASMSQGRREREVGLMRACVRDLENAVRSVDSRESSLALDRRIGQWRGSIEELQREMGEE</sequence>
<protein>
    <submittedName>
        <fullName evidence="1">Uncharacterized protein</fullName>
    </submittedName>
</protein>
<evidence type="ECO:0000313" key="1">
    <source>
        <dbReference type="EMBL" id="USW55900.1"/>
    </source>
</evidence>
<dbReference type="AlphaFoldDB" id="A0A9Q9B0H7"/>
<accession>A0A9Q9B0H7</accession>
<evidence type="ECO:0000313" key="2">
    <source>
        <dbReference type="Proteomes" id="UP001056384"/>
    </source>
</evidence>
<dbReference type="EMBL" id="CP099425">
    <property type="protein sequence ID" value="USW55900.1"/>
    <property type="molecule type" value="Genomic_DNA"/>
</dbReference>
<keyword evidence="2" id="KW-1185">Reference proteome</keyword>